<dbReference type="Proteomes" id="UP001460270">
    <property type="component" value="Unassembled WGS sequence"/>
</dbReference>
<dbReference type="EMBL" id="JBBPFD010000006">
    <property type="protein sequence ID" value="KAK7922604.1"/>
    <property type="molecule type" value="Genomic_DNA"/>
</dbReference>
<comment type="caution">
    <text evidence="2">The sequence shown here is derived from an EMBL/GenBank/DDBJ whole genome shotgun (WGS) entry which is preliminary data.</text>
</comment>
<name>A0AAW0PQA8_9GOBI</name>
<evidence type="ECO:0000313" key="3">
    <source>
        <dbReference type="Proteomes" id="UP001460270"/>
    </source>
</evidence>
<feature type="region of interest" description="Disordered" evidence="1">
    <location>
        <begin position="53"/>
        <end position="79"/>
    </location>
</feature>
<feature type="compositionally biased region" description="Basic and acidic residues" evidence="1">
    <location>
        <begin position="59"/>
        <end position="68"/>
    </location>
</feature>
<accession>A0AAW0PQA8</accession>
<dbReference type="AlphaFoldDB" id="A0AAW0PQA8"/>
<protein>
    <submittedName>
        <fullName evidence="2">Uncharacterized protein</fullName>
    </submittedName>
</protein>
<evidence type="ECO:0000256" key="1">
    <source>
        <dbReference type="SAM" id="MobiDB-lite"/>
    </source>
</evidence>
<proteinExistence type="predicted"/>
<organism evidence="2 3">
    <name type="scientific">Mugilogobius chulae</name>
    <name type="common">yellowstripe goby</name>
    <dbReference type="NCBI Taxonomy" id="88201"/>
    <lineage>
        <taxon>Eukaryota</taxon>
        <taxon>Metazoa</taxon>
        <taxon>Chordata</taxon>
        <taxon>Craniata</taxon>
        <taxon>Vertebrata</taxon>
        <taxon>Euteleostomi</taxon>
        <taxon>Actinopterygii</taxon>
        <taxon>Neopterygii</taxon>
        <taxon>Teleostei</taxon>
        <taxon>Neoteleostei</taxon>
        <taxon>Acanthomorphata</taxon>
        <taxon>Gobiaria</taxon>
        <taxon>Gobiiformes</taxon>
        <taxon>Gobioidei</taxon>
        <taxon>Gobiidae</taxon>
        <taxon>Gobionellinae</taxon>
        <taxon>Mugilogobius</taxon>
    </lineage>
</organism>
<sequence length="120" mass="13482">MKENTLDHVTQSLFSAQLSLFFLPHDATLELSERSDVEEFQVHMRGAACLPISQPSSAERQDTHEEAFLHSSAKQSSSNLSVWDFPPGLQLHSLISPKATSNHICHIYMIHCFEGEGEFI</sequence>
<evidence type="ECO:0000313" key="2">
    <source>
        <dbReference type="EMBL" id="KAK7922604.1"/>
    </source>
</evidence>
<reference evidence="3" key="1">
    <citation type="submission" date="2024-04" db="EMBL/GenBank/DDBJ databases">
        <title>Salinicola lusitanus LLJ914,a marine bacterium isolated from the Okinawa Trough.</title>
        <authorList>
            <person name="Li J."/>
        </authorList>
    </citation>
    <scope>NUCLEOTIDE SEQUENCE [LARGE SCALE GENOMIC DNA]</scope>
</reference>
<gene>
    <name evidence="2" type="ORF">WMY93_009506</name>
</gene>
<keyword evidence="3" id="KW-1185">Reference proteome</keyword>